<dbReference type="Proteomes" id="UP000035648">
    <property type="component" value="Chromosome"/>
</dbReference>
<evidence type="ECO:0000256" key="1">
    <source>
        <dbReference type="SAM" id="Phobius"/>
    </source>
</evidence>
<keyword evidence="1" id="KW-0472">Membrane</keyword>
<feature type="transmembrane region" description="Helical" evidence="1">
    <location>
        <begin position="6"/>
        <end position="24"/>
    </location>
</feature>
<protein>
    <submittedName>
        <fullName evidence="2">Uncharacterized protein</fullName>
    </submittedName>
</protein>
<proteinExistence type="predicted"/>
<evidence type="ECO:0000313" key="2">
    <source>
        <dbReference type="EMBL" id="AKM82070.1"/>
    </source>
</evidence>
<dbReference type="GO" id="GO:0043683">
    <property type="term" value="P:type IV pilus assembly"/>
    <property type="evidence" value="ECO:0007669"/>
    <property type="project" value="InterPro"/>
</dbReference>
<keyword evidence="1" id="KW-1133">Transmembrane helix</keyword>
<organism evidence="2 3">
    <name type="scientific">Berkelbacteria bacterium GW2011_GWE1_39_12</name>
    <dbReference type="NCBI Taxonomy" id="1618337"/>
    <lineage>
        <taxon>Bacteria</taxon>
        <taxon>Candidatus Berkelbacteria</taxon>
    </lineage>
</organism>
<accession>A0A0G4B3B4</accession>
<dbReference type="EMBL" id="CP011213">
    <property type="protein sequence ID" value="AKM82070.1"/>
    <property type="molecule type" value="Genomic_DNA"/>
</dbReference>
<dbReference type="KEGG" id="bbgw:UT28_C0001G0259"/>
<gene>
    <name evidence="2" type="ORF">UT28_C0001G0259</name>
</gene>
<dbReference type="InterPro" id="IPR014717">
    <property type="entry name" value="Transl_elong_EF1B/ribsomal_bS6"/>
</dbReference>
<dbReference type="GO" id="GO:0043107">
    <property type="term" value="P:type IV pilus-dependent motility"/>
    <property type="evidence" value="ECO:0007669"/>
    <property type="project" value="InterPro"/>
</dbReference>
<sequence length="232" mass="25600">MNRLSWIFIGSTSLIVVLFSYFILKPMVNNSWQIHNEIKKTKTDLQDASKKKEVLTALSKNNQLDTLYGIASKYIPLSQNSSELVIEMSAVANQANLKVEQFSLDNSAPKAATTTTPTTSTSAVSGVTELKFSIKVSGNFSDFLTFLKNTETSSRLITFNSMQLATTDNVLSVQLIGSAYWQKDSNLDQTLTNVTVTQSTIDKFQNLKSYGTPINLPAESGFGRTNPFDVIK</sequence>
<dbReference type="STRING" id="1618337.UT28_C0001G0259"/>
<dbReference type="Gene3D" id="3.30.70.60">
    <property type="match status" value="1"/>
</dbReference>
<dbReference type="Pfam" id="PF04350">
    <property type="entry name" value="PilO"/>
    <property type="match status" value="1"/>
</dbReference>
<dbReference type="AlphaFoldDB" id="A0A0G4B3B4"/>
<reference evidence="2 3" key="1">
    <citation type="journal article" date="2015" name="Nature">
        <title>rRNA introns, odd ribosomes, and small enigmatic genomes across a large radiation of phyla.</title>
        <authorList>
            <person name="Brown C.T."/>
            <person name="Hug L.A."/>
            <person name="Thomas B.C."/>
            <person name="Sharon I."/>
            <person name="Castelle C.J."/>
            <person name="Singh A."/>
            <person name="Wilkins M.J."/>
            <person name="Williams K.H."/>
            <person name="Banfield J.F."/>
        </authorList>
    </citation>
    <scope>NUCLEOTIDE SEQUENCE [LARGE SCALE GENOMIC DNA]</scope>
</reference>
<evidence type="ECO:0000313" key="3">
    <source>
        <dbReference type="Proteomes" id="UP000035648"/>
    </source>
</evidence>
<dbReference type="InterPro" id="IPR007445">
    <property type="entry name" value="PilO"/>
</dbReference>
<keyword evidence="1" id="KW-0812">Transmembrane</keyword>
<name>A0A0G4B3B4_9BACT</name>